<keyword evidence="1" id="KW-0472">Membrane</keyword>
<gene>
    <name evidence="2" type="ORF">EDD61_11367</name>
</gene>
<proteinExistence type="predicted"/>
<name>A0A4R3T9M8_9FIRM</name>
<accession>A0A4R3T9M8</accession>
<keyword evidence="1" id="KW-0812">Transmembrane</keyword>
<keyword evidence="3" id="KW-1185">Reference proteome</keyword>
<protein>
    <submittedName>
        <fullName evidence="2">Uncharacterized protein</fullName>
    </submittedName>
</protein>
<keyword evidence="1" id="KW-1133">Transmembrane helix</keyword>
<reference evidence="2 3" key="1">
    <citation type="submission" date="2019-03" db="EMBL/GenBank/DDBJ databases">
        <title>Genomic Encyclopedia of Type Strains, Phase IV (KMG-IV): sequencing the most valuable type-strain genomes for metagenomic binning, comparative biology and taxonomic classification.</title>
        <authorList>
            <person name="Goeker M."/>
        </authorList>
    </citation>
    <scope>NUCLEOTIDE SEQUENCE [LARGE SCALE GENOMIC DNA]</scope>
    <source>
        <strain evidence="2 3">DSM 29481</strain>
    </source>
</reference>
<dbReference type="RefSeq" id="WP_120136380.1">
    <property type="nucleotide sequence ID" value="NZ_JANKBG010000013.1"/>
</dbReference>
<evidence type="ECO:0000313" key="2">
    <source>
        <dbReference type="EMBL" id="TCU58443.1"/>
    </source>
</evidence>
<feature type="transmembrane region" description="Helical" evidence="1">
    <location>
        <begin position="29"/>
        <end position="50"/>
    </location>
</feature>
<dbReference type="AlphaFoldDB" id="A0A4R3T9M8"/>
<dbReference type="Proteomes" id="UP000295773">
    <property type="component" value="Unassembled WGS sequence"/>
</dbReference>
<evidence type="ECO:0000313" key="3">
    <source>
        <dbReference type="Proteomes" id="UP000295773"/>
    </source>
</evidence>
<sequence>MKNYKEMADSVFQRSNEIIAENKRKRKNLIGITSAISCVCLVALIGFGGMKNGLFGNVVPSEKPGQSTVTPPPTIQQEQNDYPVIFGDGNTVDSAIIDWNGKKIDISLQTAFESYDEKNKFAITASYNYIDKQFVFNGKTLGEYEAAKLEESRTLEKLEGLLKDGDYLRYGESLYQTGTPDRPKWDKDLYDKTVEFYGKEFLARYIVNGEFLQDKVNSDIGNYQLKAEAEYEEAFQAYTTAMLKAAKDKVIGQNVACEISSDGNSLILYPTEEQFTTLSFDNLTEWYFGLEVKNSDAGQDLIVTE</sequence>
<dbReference type="EMBL" id="SMBP01000013">
    <property type="protein sequence ID" value="TCU58443.1"/>
    <property type="molecule type" value="Genomic_DNA"/>
</dbReference>
<organism evidence="2 3">
    <name type="scientific">Longicatena caecimuris</name>
    <dbReference type="NCBI Taxonomy" id="1796635"/>
    <lineage>
        <taxon>Bacteria</taxon>
        <taxon>Bacillati</taxon>
        <taxon>Bacillota</taxon>
        <taxon>Erysipelotrichia</taxon>
        <taxon>Erysipelotrichales</taxon>
        <taxon>Erysipelotrichaceae</taxon>
        <taxon>Longicatena</taxon>
    </lineage>
</organism>
<evidence type="ECO:0000256" key="1">
    <source>
        <dbReference type="SAM" id="Phobius"/>
    </source>
</evidence>
<comment type="caution">
    <text evidence="2">The sequence shown here is derived from an EMBL/GenBank/DDBJ whole genome shotgun (WGS) entry which is preliminary data.</text>
</comment>